<dbReference type="PANTHER" id="PTHR47961">
    <property type="entry name" value="DNA POLYMERASE THETA, PUTATIVE (AFU_ORTHOLOGUE AFUA_1G05260)-RELATED"/>
    <property type="match status" value="1"/>
</dbReference>
<dbReference type="InterPro" id="IPR001223">
    <property type="entry name" value="Glyco_hydro18_cat"/>
</dbReference>
<keyword evidence="4" id="KW-0067">ATP-binding</keyword>
<dbReference type="SUPFAM" id="SSF54556">
    <property type="entry name" value="Chitinase insertion domain"/>
    <property type="match status" value="1"/>
</dbReference>
<organism evidence="9 10">
    <name type="scientific">Operophtera brumata</name>
    <name type="common">Winter moth</name>
    <name type="synonym">Phalaena brumata</name>
    <dbReference type="NCBI Taxonomy" id="104452"/>
    <lineage>
        <taxon>Eukaryota</taxon>
        <taxon>Metazoa</taxon>
        <taxon>Ecdysozoa</taxon>
        <taxon>Arthropoda</taxon>
        <taxon>Hexapoda</taxon>
        <taxon>Insecta</taxon>
        <taxon>Pterygota</taxon>
        <taxon>Neoptera</taxon>
        <taxon>Endopterygota</taxon>
        <taxon>Lepidoptera</taxon>
        <taxon>Glossata</taxon>
        <taxon>Ditrysia</taxon>
        <taxon>Geometroidea</taxon>
        <taxon>Geometridae</taxon>
        <taxon>Larentiinae</taxon>
        <taxon>Operophtera</taxon>
    </lineage>
</organism>
<feature type="domain" description="GH18" evidence="8">
    <location>
        <begin position="1"/>
        <end position="137"/>
    </location>
</feature>
<dbReference type="GO" id="GO:0005524">
    <property type="term" value="F:ATP binding"/>
    <property type="evidence" value="ECO:0007669"/>
    <property type="project" value="UniProtKB-KW"/>
</dbReference>
<dbReference type="GO" id="GO:0005975">
    <property type="term" value="P:carbohydrate metabolic process"/>
    <property type="evidence" value="ECO:0007669"/>
    <property type="project" value="InterPro"/>
</dbReference>
<evidence type="ECO:0000313" key="10">
    <source>
        <dbReference type="Proteomes" id="UP000037510"/>
    </source>
</evidence>
<dbReference type="SMART" id="SM00490">
    <property type="entry name" value="HELICc"/>
    <property type="match status" value="1"/>
</dbReference>
<dbReference type="Gene3D" id="3.40.50.300">
    <property type="entry name" value="P-loop containing nucleotide triphosphate hydrolases"/>
    <property type="match status" value="2"/>
</dbReference>
<dbReference type="Proteomes" id="UP000037510">
    <property type="component" value="Unassembled WGS sequence"/>
</dbReference>
<dbReference type="SUPFAM" id="SSF51445">
    <property type="entry name" value="(Trans)glycosidases"/>
    <property type="match status" value="1"/>
</dbReference>
<dbReference type="Pfam" id="PF00704">
    <property type="entry name" value="Glyco_hydro_18"/>
    <property type="match status" value="1"/>
</dbReference>
<dbReference type="PANTHER" id="PTHR47961:SF12">
    <property type="entry name" value="HELICASE POLQ-LIKE"/>
    <property type="match status" value="1"/>
</dbReference>
<reference evidence="9 10" key="1">
    <citation type="journal article" date="2015" name="Genome Biol. Evol.">
        <title>The genome of winter moth (Operophtera brumata) provides a genomic perspective on sexual dimorphism and phenology.</title>
        <authorList>
            <person name="Derks M.F."/>
            <person name="Smit S."/>
            <person name="Salis L."/>
            <person name="Schijlen E."/>
            <person name="Bossers A."/>
            <person name="Mateman C."/>
            <person name="Pijl A.S."/>
            <person name="de Ridder D."/>
            <person name="Groenen M.A."/>
            <person name="Visser M.E."/>
            <person name="Megens H.J."/>
        </authorList>
    </citation>
    <scope>NUCLEOTIDE SEQUENCE [LARGE SCALE GENOMIC DNA]</scope>
    <source>
        <strain evidence="9">WM2013NL</strain>
        <tissue evidence="9">Head and thorax</tissue>
    </source>
</reference>
<dbReference type="InterPro" id="IPR027417">
    <property type="entry name" value="P-loop_NTPase"/>
</dbReference>
<dbReference type="Pfam" id="PF20470">
    <property type="entry name" value="HTH_61"/>
    <property type="match status" value="1"/>
</dbReference>
<evidence type="ECO:0000313" key="9">
    <source>
        <dbReference type="EMBL" id="KOB66028.1"/>
    </source>
</evidence>
<evidence type="ECO:0000256" key="3">
    <source>
        <dbReference type="ARBA" id="ARBA00022806"/>
    </source>
</evidence>
<dbReference type="InterPro" id="IPR046931">
    <property type="entry name" value="HTH_61"/>
</dbReference>
<proteinExistence type="predicted"/>
<dbReference type="AlphaFoldDB" id="A0A0L7KRW7"/>
<keyword evidence="10" id="KW-1185">Reference proteome</keyword>
<keyword evidence="3" id="KW-0347">Helicase</keyword>
<dbReference type="CDD" id="cd18795">
    <property type="entry name" value="SF2_C_Ski2"/>
    <property type="match status" value="1"/>
</dbReference>
<evidence type="ECO:0000256" key="2">
    <source>
        <dbReference type="ARBA" id="ARBA00022801"/>
    </source>
</evidence>
<feature type="compositionally biased region" description="Acidic residues" evidence="6">
    <location>
        <begin position="52"/>
        <end position="68"/>
    </location>
</feature>
<evidence type="ECO:0000259" key="8">
    <source>
        <dbReference type="PROSITE" id="PS51910"/>
    </source>
</evidence>
<evidence type="ECO:0008006" key="11">
    <source>
        <dbReference type="Google" id="ProtNLM"/>
    </source>
</evidence>
<dbReference type="GO" id="GO:0043138">
    <property type="term" value="F:3'-5' DNA helicase activity"/>
    <property type="evidence" value="ECO:0007669"/>
    <property type="project" value="UniProtKB-EC"/>
</dbReference>
<dbReference type="PROSITE" id="PS51910">
    <property type="entry name" value="GH18_2"/>
    <property type="match status" value="1"/>
</dbReference>
<evidence type="ECO:0000256" key="5">
    <source>
        <dbReference type="ARBA" id="ARBA00048988"/>
    </source>
</evidence>
<accession>A0A0L7KRW7</accession>
<dbReference type="Gene3D" id="3.10.50.10">
    <property type="match status" value="1"/>
</dbReference>
<feature type="non-terminal residue" evidence="9">
    <location>
        <position position="1"/>
    </location>
</feature>
<dbReference type="InterPro" id="IPR029070">
    <property type="entry name" value="Chitinase_insertion_sf"/>
</dbReference>
<dbReference type="SUPFAM" id="SSF52540">
    <property type="entry name" value="P-loop containing nucleoside triphosphate hydrolases"/>
    <property type="match status" value="2"/>
</dbReference>
<dbReference type="PROSITE" id="PS51194">
    <property type="entry name" value="HELICASE_CTER"/>
    <property type="match status" value="1"/>
</dbReference>
<evidence type="ECO:0000259" key="7">
    <source>
        <dbReference type="PROSITE" id="PS51194"/>
    </source>
</evidence>
<feature type="region of interest" description="Disordered" evidence="6">
    <location>
        <begin position="47"/>
        <end position="68"/>
    </location>
</feature>
<keyword evidence="1" id="KW-0547">Nucleotide-binding</keyword>
<dbReference type="InterPro" id="IPR001650">
    <property type="entry name" value="Helicase_C-like"/>
</dbReference>
<dbReference type="Pfam" id="PF00271">
    <property type="entry name" value="Helicase_C"/>
    <property type="match status" value="1"/>
</dbReference>
<dbReference type="STRING" id="104452.A0A0L7KRW7"/>
<evidence type="ECO:0000256" key="4">
    <source>
        <dbReference type="ARBA" id="ARBA00022840"/>
    </source>
</evidence>
<dbReference type="EMBL" id="JTDY01006418">
    <property type="protein sequence ID" value="KOB66028.1"/>
    <property type="molecule type" value="Genomic_DNA"/>
</dbReference>
<keyword evidence="2" id="KW-0378">Hydrolase</keyword>
<feature type="domain" description="Helicase C-terminal" evidence="7">
    <location>
        <begin position="252"/>
        <end position="424"/>
    </location>
</feature>
<dbReference type="InterPro" id="IPR050474">
    <property type="entry name" value="Hel308_SKI2-like"/>
</dbReference>
<comment type="caution">
    <text evidence="9">The sequence shown here is derived from an EMBL/GenBank/DDBJ whole genome shotgun (WGS) entry which is preliminary data.</text>
</comment>
<evidence type="ECO:0000256" key="1">
    <source>
        <dbReference type="ARBA" id="ARBA00022741"/>
    </source>
</evidence>
<comment type="catalytic activity">
    <reaction evidence="5">
        <text>ATP + H2O = ADP + phosphate + H(+)</text>
        <dbReference type="Rhea" id="RHEA:13065"/>
        <dbReference type="ChEBI" id="CHEBI:15377"/>
        <dbReference type="ChEBI" id="CHEBI:15378"/>
        <dbReference type="ChEBI" id="CHEBI:30616"/>
        <dbReference type="ChEBI" id="CHEBI:43474"/>
        <dbReference type="ChEBI" id="CHEBI:456216"/>
        <dbReference type="EC" id="5.6.2.4"/>
    </reaction>
</comment>
<sequence length="564" mass="61397">DYTIKFYLENGADPDKLVLGIPTYGRSYTLFNADAICEALKPKEKKKRSLSSDEDLEEYSEEEEVEEEWTIMHPNPKAMGPVAYKGNQWVGYDDVDIVKKKAEYVADNGLGGHIPPKKRRNNKSIYIATIEKGLALVRSLIELNRLDEIGLIVVDELHLIGEKGRGGTLEILLTTVLFANRMSATIGNLSELGQFLRASLFARQFRPVPLTERVKLGDMLHRIRWGDTVEIVPDTQLANDYSESAKRLDPDGLAALVWTGKVPSSCLVFCPTKKNCENSVPERVELERALRGEGAAPELWRGVRHGVAFHHAGLAPDERAAVEHAFRSGVLTVLCCTSTLAAGVNLPAARVVLRAPYVGRDLISLAAYRQMAGRAGRAGVCQAGESVIICSARDWPRLRDVFARGLSPARSVLCGAPGGAALLLSGVALGLATDRVQLHALMSCTLLAVPHADDDSSPVDIKAVCDSALHALLKVGALEARAEPDSAPDAHASRVSAVGRIIYNDTQLTYCNLDEEGIQTAKILGITEMNAIRMVTGKPITMILIEKVENLRAEAEDVMEQLIP</sequence>
<dbReference type="InterPro" id="IPR017853">
    <property type="entry name" value="GH"/>
</dbReference>
<protein>
    <recommendedName>
        <fullName evidence="11">DNA polymerase theta</fullName>
    </recommendedName>
</protein>
<gene>
    <name evidence="9" type="ORF">OBRU01_21795</name>
</gene>
<evidence type="ECO:0000256" key="6">
    <source>
        <dbReference type="SAM" id="MobiDB-lite"/>
    </source>
</evidence>
<name>A0A0L7KRW7_OPEBR</name>
<dbReference type="GO" id="GO:0016787">
    <property type="term" value="F:hydrolase activity"/>
    <property type="evidence" value="ECO:0007669"/>
    <property type="project" value="UniProtKB-KW"/>
</dbReference>